<organism evidence="1 2">
    <name type="scientific">Porphyromonas cangingivalis</name>
    <dbReference type="NCBI Taxonomy" id="36874"/>
    <lineage>
        <taxon>Bacteria</taxon>
        <taxon>Pseudomonadati</taxon>
        <taxon>Bacteroidota</taxon>
        <taxon>Bacteroidia</taxon>
        <taxon>Bacteroidales</taxon>
        <taxon>Porphyromonadaceae</taxon>
        <taxon>Porphyromonas</taxon>
    </lineage>
</organism>
<evidence type="ECO:0000313" key="1">
    <source>
        <dbReference type="EMBL" id="SJZ67518.1"/>
    </source>
</evidence>
<accession>A0A1T4ML88</accession>
<dbReference type="Gene3D" id="3.40.50.1220">
    <property type="entry name" value="TPP-binding domain"/>
    <property type="match status" value="1"/>
</dbReference>
<name>A0A1T4ML88_PORCN</name>
<dbReference type="AlphaFoldDB" id="A0A1T4ML88"/>
<dbReference type="Pfam" id="PF13289">
    <property type="entry name" value="SIR2_2"/>
    <property type="match status" value="1"/>
</dbReference>
<dbReference type="EMBL" id="FUWL01000013">
    <property type="protein sequence ID" value="SJZ67518.1"/>
    <property type="molecule type" value="Genomic_DNA"/>
</dbReference>
<dbReference type="PANTHER" id="PTHR26312:SF87">
    <property type="entry name" value="TETRATRICOPEPTIDE REPEAT PROTEIN 5"/>
    <property type="match status" value="1"/>
</dbReference>
<sequence length="439" mass="51055">MSEKTTLEITEISDKNLIRMLIDKQKSNGNMKFCFLIGSGASRSSGIATGGTLAGVWYKEIESDTEKAKFEQWKKKEGIDEKDLAASYSAIYKERFQNCPESGYEALIKIMEGKNPSIGYIILAKIIVDEGHNVVITTNFDNLLEDAIRTYTEKKPFIAGHERLADYVPKRSDRPIIVKVHRDLYLQPKSDTEETSELSEQWKSVLDDILSNYYLIVIGYGGNDGSLMKYLEAKKDERKGNFRRKNIYWCLMEGEAIPEKIRKVLDQEDRIVRIKGFDELMYQCYIRLGFDFLDEIEKIDPTPPHKLLAPSYERIASLQKQKKELAEKLEKREKEEESNQISDSDTLIYLFRIGIENDLDKKDALFKEALQKYPNDLELLSQYANFLTDIRKEHDKAEEYYKKAIEIDEKDPDNLGNYAIFLEDIRKDYDKAEQYYKKA</sequence>
<dbReference type="Gene3D" id="1.25.40.10">
    <property type="entry name" value="Tetratricopeptide repeat domain"/>
    <property type="match status" value="1"/>
</dbReference>
<dbReference type="RefSeq" id="WP_200804287.1">
    <property type="nucleotide sequence ID" value="NZ_FUWL01000013.1"/>
</dbReference>
<evidence type="ECO:0000313" key="2">
    <source>
        <dbReference type="Proteomes" id="UP000189956"/>
    </source>
</evidence>
<feature type="non-terminal residue" evidence="1">
    <location>
        <position position="439"/>
    </location>
</feature>
<dbReference type="SUPFAM" id="SSF48452">
    <property type="entry name" value="TPR-like"/>
    <property type="match status" value="2"/>
</dbReference>
<gene>
    <name evidence="1" type="ORF">SAMN02745205_01577</name>
</gene>
<dbReference type="InterPro" id="IPR011990">
    <property type="entry name" value="TPR-like_helical_dom_sf"/>
</dbReference>
<dbReference type="Proteomes" id="UP000189956">
    <property type="component" value="Unassembled WGS sequence"/>
</dbReference>
<protein>
    <submittedName>
        <fullName evidence="1">SIR2-like domain-containing protein</fullName>
    </submittedName>
</protein>
<dbReference type="PANTHER" id="PTHR26312">
    <property type="entry name" value="TETRATRICOPEPTIDE REPEAT PROTEIN 5"/>
    <property type="match status" value="1"/>
</dbReference>
<proteinExistence type="predicted"/>
<reference evidence="1 2" key="1">
    <citation type="submission" date="2017-02" db="EMBL/GenBank/DDBJ databases">
        <authorList>
            <person name="Peterson S.W."/>
        </authorList>
    </citation>
    <scope>NUCLEOTIDE SEQUENCE [LARGE SCALE GENOMIC DNA]</scope>
    <source>
        <strain evidence="1 2">ATCC 700135</strain>
    </source>
</reference>